<evidence type="ECO:0000313" key="1">
    <source>
        <dbReference type="EMBL" id="KKJ00664.1"/>
    </source>
</evidence>
<sequence>MITVTRKTIPFEKQDVFGYKLDCILQQMIHAKPKQCCRQSANTALVRTVKRLRVRVRGYLPSHNFTVMPKRKVRSFKKHRKSMITCHTF</sequence>
<accession>A0A0M2Q126</accession>
<reference evidence="1" key="1">
    <citation type="submission" date="2012-04" db="EMBL/GenBank/DDBJ databases">
        <authorList>
            <person name="Borisov I.G."/>
            <person name="Ivanikova N.V."/>
            <person name="Pinevich A.V."/>
        </authorList>
    </citation>
    <scope>NUCLEOTIDE SEQUENCE [LARGE SCALE GENOMIC DNA]</scope>
    <source>
        <strain evidence="1">CALU 1027</strain>
    </source>
</reference>
<gene>
    <name evidence="1" type="ORF">PROH_05040</name>
</gene>
<name>A0A0M2Q126_PROHO</name>
<protein>
    <submittedName>
        <fullName evidence="1">Uncharacterized protein</fullName>
    </submittedName>
</protein>
<keyword evidence="2" id="KW-1185">Reference proteome</keyword>
<organism evidence="1 2">
    <name type="scientific">Prochlorothrix hollandica PCC 9006 = CALU 1027</name>
    <dbReference type="NCBI Taxonomy" id="317619"/>
    <lineage>
        <taxon>Bacteria</taxon>
        <taxon>Bacillati</taxon>
        <taxon>Cyanobacteriota</taxon>
        <taxon>Cyanophyceae</taxon>
        <taxon>Prochlorotrichales</taxon>
        <taxon>Prochlorotrichaceae</taxon>
        <taxon>Prochlorothrix</taxon>
    </lineage>
</organism>
<dbReference type="EMBL" id="AJTX02000003">
    <property type="protein sequence ID" value="KKJ00664.1"/>
    <property type="molecule type" value="Genomic_DNA"/>
</dbReference>
<comment type="caution">
    <text evidence="1">The sequence shown here is derived from an EMBL/GenBank/DDBJ whole genome shotgun (WGS) entry which is preliminary data.</text>
</comment>
<evidence type="ECO:0000313" key="2">
    <source>
        <dbReference type="Proteomes" id="UP000034681"/>
    </source>
</evidence>
<dbReference type="Proteomes" id="UP000034681">
    <property type="component" value="Unassembled WGS sequence"/>
</dbReference>
<proteinExistence type="predicted"/>
<dbReference type="AlphaFoldDB" id="A0A0M2Q126"/>